<sequence length="78" mass="8968">MVFLKTDISTIKNKSVNNESDQIEEWDERQTAGSKIAETPEKDTLLHITETHGGEEQGITQVSLLKPEKRTKLLYRIR</sequence>
<name>A0A9D4H4P2_DREPO</name>
<proteinExistence type="predicted"/>
<keyword evidence="3" id="KW-1185">Reference proteome</keyword>
<comment type="caution">
    <text evidence="2">The sequence shown here is derived from an EMBL/GenBank/DDBJ whole genome shotgun (WGS) entry which is preliminary data.</text>
</comment>
<evidence type="ECO:0000313" key="3">
    <source>
        <dbReference type="Proteomes" id="UP000828390"/>
    </source>
</evidence>
<accession>A0A9D4H4P2</accession>
<dbReference type="AlphaFoldDB" id="A0A9D4H4P2"/>
<dbReference type="EMBL" id="JAIWYP010000005">
    <property type="protein sequence ID" value="KAH3828475.1"/>
    <property type="molecule type" value="Genomic_DNA"/>
</dbReference>
<reference evidence="2" key="1">
    <citation type="journal article" date="2019" name="bioRxiv">
        <title>The Genome of the Zebra Mussel, Dreissena polymorpha: A Resource for Invasive Species Research.</title>
        <authorList>
            <person name="McCartney M.A."/>
            <person name="Auch B."/>
            <person name="Kono T."/>
            <person name="Mallez S."/>
            <person name="Zhang Y."/>
            <person name="Obille A."/>
            <person name="Becker A."/>
            <person name="Abrahante J.E."/>
            <person name="Garbe J."/>
            <person name="Badalamenti J.P."/>
            <person name="Herman A."/>
            <person name="Mangelson H."/>
            <person name="Liachko I."/>
            <person name="Sullivan S."/>
            <person name="Sone E.D."/>
            <person name="Koren S."/>
            <person name="Silverstein K.A.T."/>
            <person name="Beckman K.B."/>
            <person name="Gohl D.M."/>
        </authorList>
    </citation>
    <scope>NUCLEOTIDE SEQUENCE</scope>
    <source>
        <strain evidence="2">Duluth1</strain>
        <tissue evidence="2">Whole animal</tissue>
    </source>
</reference>
<evidence type="ECO:0000313" key="2">
    <source>
        <dbReference type="EMBL" id="KAH3828475.1"/>
    </source>
</evidence>
<organism evidence="2 3">
    <name type="scientific">Dreissena polymorpha</name>
    <name type="common">Zebra mussel</name>
    <name type="synonym">Mytilus polymorpha</name>
    <dbReference type="NCBI Taxonomy" id="45954"/>
    <lineage>
        <taxon>Eukaryota</taxon>
        <taxon>Metazoa</taxon>
        <taxon>Spiralia</taxon>
        <taxon>Lophotrochozoa</taxon>
        <taxon>Mollusca</taxon>
        <taxon>Bivalvia</taxon>
        <taxon>Autobranchia</taxon>
        <taxon>Heteroconchia</taxon>
        <taxon>Euheterodonta</taxon>
        <taxon>Imparidentia</taxon>
        <taxon>Neoheterodontei</taxon>
        <taxon>Myida</taxon>
        <taxon>Dreissenoidea</taxon>
        <taxon>Dreissenidae</taxon>
        <taxon>Dreissena</taxon>
    </lineage>
</organism>
<evidence type="ECO:0000256" key="1">
    <source>
        <dbReference type="SAM" id="MobiDB-lite"/>
    </source>
</evidence>
<feature type="region of interest" description="Disordered" evidence="1">
    <location>
        <begin position="17"/>
        <end position="36"/>
    </location>
</feature>
<protein>
    <submittedName>
        <fullName evidence="2">Uncharacterized protein</fullName>
    </submittedName>
</protein>
<reference evidence="2" key="2">
    <citation type="submission" date="2020-11" db="EMBL/GenBank/DDBJ databases">
        <authorList>
            <person name="McCartney M.A."/>
            <person name="Auch B."/>
            <person name="Kono T."/>
            <person name="Mallez S."/>
            <person name="Becker A."/>
            <person name="Gohl D.M."/>
            <person name="Silverstein K.A.T."/>
            <person name="Koren S."/>
            <person name="Bechman K.B."/>
            <person name="Herman A."/>
            <person name="Abrahante J.E."/>
            <person name="Garbe J."/>
        </authorList>
    </citation>
    <scope>NUCLEOTIDE SEQUENCE</scope>
    <source>
        <strain evidence="2">Duluth1</strain>
        <tissue evidence="2">Whole animal</tissue>
    </source>
</reference>
<gene>
    <name evidence="2" type="ORF">DPMN_130448</name>
</gene>
<dbReference type="Proteomes" id="UP000828390">
    <property type="component" value="Unassembled WGS sequence"/>
</dbReference>